<name>A0A9W8BFJ3_9FUNG</name>
<dbReference type="Proteomes" id="UP001150907">
    <property type="component" value="Unassembled WGS sequence"/>
</dbReference>
<dbReference type="InterPro" id="IPR016123">
    <property type="entry name" value="Mog1/PsbP_a/b/a-sand"/>
</dbReference>
<dbReference type="GO" id="GO:0006606">
    <property type="term" value="P:protein import into nucleus"/>
    <property type="evidence" value="ECO:0007669"/>
    <property type="project" value="TreeGrafter"/>
</dbReference>
<organism evidence="4 5">
    <name type="scientific">Coemansia thaxteri</name>
    <dbReference type="NCBI Taxonomy" id="2663907"/>
    <lineage>
        <taxon>Eukaryota</taxon>
        <taxon>Fungi</taxon>
        <taxon>Fungi incertae sedis</taxon>
        <taxon>Zoopagomycota</taxon>
        <taxon>Kickxellomycotina</taxon>
        <taxon>Kickxellomycetes</taxon>
        <taxon>Kickxellales</taxon>
        <taxon>Kickxellaceae</taxon>
        <taxon>Coemansia</taxon>
    </lineage>
</organism>
<keyword evidence="3" id="KW-0653">Protein transport</keyword>
<dbReference type="GO" id="GO:0005634">
    <property type="term" value="C:nucleus"/>
    <property type="evidence" value="ECO:0007669"/>
    <property type="project" value="TreeGrafter"/>
</dbReference>
<dbReference type="EMBL" id="JANBQF010000116">
    <property type="protein sequence ID" value="KAJ2005173.1"/>
    <property type="molecule type" value="Genomic_DNA"/>
</dbReference>
<dbReference type="OrthoDB" id="10255285at2759"/>
<dbReference type="PANTHER" id="PTHR15837:SF0">
    <property type="entry name" value="RAN GUANINE NUCLEOTIDE RELEASE FACTOR"/>
    <property type="match status" value="1"/>
</dbReference>
<evidence type="ECO:0000313" key="5">
    <source>
        <dbReference type="Proteomes" id="UP001150907"/>
    </source>
</evidence>
<evidence type="ECO:0000256" key="3">
    <source>
        <dbReference type="ARBA" id="ARBA00022927"/>
    </source>
</evidence>
<keyword evidence="5" id="KW-1185">Reference proteome</keyword>
<evidence type="ECO:0000313" key="4">
    <source>
        <dbReference type="EMBL" id="KAJ2005173.1"/>
    </source>
</evidence>
<proteinExistence type="inferred from homology"/>
<dbReference type="GO" id="GO:0005085">
    <property type="term" value="F:guanyl-nucleotide exchange factor activity"/>
    <property type="evidence" value="ECO:0007669"/>
    <property type="project" value="TreeGrafter"/>
</dbReference>
<dbReference type="PANTHER" id="PTHR15837">
    <property type="entry name" value="RAN GUANINE NUCLEOTIDE RELEASE FACTOR"/>
    <property type="match status" value="1"/>
</dbReference>
<evidence type="ECO:0000256" key="1">
    <source>
        <dbReference type="ARBA" id="ARBA00010307"/>
    </source>
</evidence>
<dbReference type="AlphaFoldDB" id="A0A9W8BFJ3"/>
<dbReference type="InterPro" id="IPR007681">
    <property type="entry name" value="Mog1"/>
</dbReference>
<reference evidence="4" key="1">
    <citation type="submission" date="2022-07" db="EMBL/GenBank/DDBJ databases">
        <title>Phylogenomic reconstructions and comparative analyses of Kickxellomycotina fungi.</title>
        <authorList>
            <person name="Reynolds N.K."/>
            <person name="Stajich J.E."/>
            <person name="Barry K."/>
            <person name="Grigoriev I.V."/>
            <person name="Crous P."/>
            <person name="Smith M.E."/>
        </authorList>
    </citation>
    <scope>NUCLEOTIDE SEQUENCE</scope>
    <source>
        <strain evidence="4">IMI 214461</strain>
    </source>
</reference>
<dbReference type="GO" id="GO:0031267">
    <property type="term" value="F:small GTPase binding"/>
    <property type="evidence" value="ECO:0007669"/>
    <property type="project" value="TreeGrafter"/>
</dbReference>
<comment type="caution">
    <text evidence="4">The sequence shown here is derived from an EMBL/GenBank/DDBJ whole genome shotgun (WGS) entry which is preliminary data.</text>
</comment>
<sequence>MRRDLFGGAMSIDLCDDMVDVSEIRQVPDNQEVFVSTNSDDSVIIEILEGVDEADGFDALRFHYAQVADLNDDPDSGIQRTQAVAIASQPGTAFLAEGRQHAANTAPTFCSR</sequence>
<dbReference type="Pfam" id="PF04603">
    <property type="entry name" value="Mog1"/>
    <property type="match status" value="1"/>
</dbReference>
<protein>
    <submittedName>
        <fullName evidence="4">Uncharacterized protein</fullName>
    </submittedName>
</protein>
<dbReference type="SUPFAM" id="SSF55724">
    <property type="entry name" value="Mog1p/PsbP-like"/>
    <property type="match status" value="1"/>
</dbReference>
<accession>A0A9W8BFJ3</accession>
<comment type="similarity">
    <text evidence="1">Belongs to the MOG1 family.</text>
</comment>
<keyword evidence="2" id="KW-0813">Transport</keyword>
<evidence type="ECO:0000256" key="2">
    <source>
        <dbReference type="ARBA" id="ARBA00022448"/>
    </source>
</evidence>
<gene>
    <name evidence="4" type="ORF">H4R26_002105</name>
</gene>
<dbReference type="Gene3D" id="3.40.1000.10">
    <property type="entry name" value="Mog1/PsbP, alpha/beta/alpha sandwich"/>
    <property type="match status" value="1"/>
</dbReference>